<proteinExistence type="predicted"/>
<evidence type="ECO:0000313" key="1">
    <source>
        <dbReference type="EMBL" id="TFI56935.1"/>
    </source>
</evidence>
<reference evidence="1 2" key="1">
    <citation type="submission" date="2019-03" db="EMBL/GenBank/DDBJ databases">
        <title>Genome sequence of Sphingomonas sp. 17J27-24.</title>
        <authorList>
            <person name="Kim M."/>
            <person name="Maeng S."/>
            <person name="Sathiyaraj S."/>
        </authorList>
    </citation>
    <scope>NUCLEOTIDE SEQUENCE [LARGE SCALE GENOMIC DNA]</scope>
    <source>
        <strain evidence="1 2">17J27-24</strain>
    </source>
</reference>
<dbReference type="RefSeq" id="WP_135089520.1">
    <property type="nucleotide sequence ID" value="NZ_SPDV01000045.1"/>
</dbReference>
<dbReference type="Proteomes" id="UP000298213">
    <property type="component" value="Unassembled WGS sequence"/>
</dbReference>
<organism evidence="1 2">
    <name type="scientific">Sphingomonas parva</name>
    <dbReference type="NCBI Taxonomy" id="2555898"/>
    <lineage>
        <taxon>Bacteria</taxon>
        <taxon>Pseudomonadati</taxon>
        <taxon>Pseudomonadota</taxon>
        <taxon>Alphaproteobacteria</taxon>
        <taxon>Sphingomonadales</taxon>
        <taxon>Sphingomonadaceae</taxon>
        <taxon>Sphingomonas</taxon>
    </lineage>
</organism>
<dbReference type="EMBL" id="SPDV01000045">
    <property type="protein sequence ID" value="TFI56935.1"/>
    <property type="molecule type" value="Genomic_DNA"/>
</dbReference>
<sequence>MSVTTDSFPANSRYQGAEVLRYTAEDGSEVSYLAPRIVPDPTRFVRVGEHVVTEGDRLDNIAAQRLGDAELAWRLADANTAMRPNALTETVGTRLAITLPEGLGGPPLA</sequence>
<comment type="caution">
    <text evidence="1">The sequence shown here is derived from an EMBL/GenBank/DDBJ whole genome shotgun (WGS) entry which is preliminary data.</text>
</comment>
<evidence type="ECO:0000313" key="2">
    <source>
        <dbReference type="Proteomes" id="UP000298213"/>
    </source>
</evidence>
<name>A0A4Y8ZP55_9SPHN</name>
<dbReference type="AlphaFoldDB" id="A0A4Y8ZP55"/>
<gene>
    <name evidence="1" type="ORF">E2493_17570</name>
</gene>
<protein>
    <submittedName>
        <fullName evidence="1">LysM domain-containing protein</fullName>
    </submittedName>
</protein>
<keyword evidence="2" id="KW-1185">Reference proteome</keyword>
<accession>A0A4Y8ZP55</accession>
<dbReference type="OrthoDB" id="9809850at2"/>